<dbReference type="GO" id="GO:0006352">
    <property type="term" value="P:DNA-templated transcription initiation"/>
    <property type="evidence" value="ECO:0007669"/>
    <property type="project" value="InterPro"/>
</dbReference>
<dbReference type="OrthoDB" id="7337001at2"/>
<feature type="region of interest" description="Disordered" evidence="1">
    <location>
        <begin position="70"/>
        <end position="125"/>
    </location>
</feature>
<dbReference type="EMBL" id="FXAF01000008">
    <property type="protein sequence ID" value="SMF57977.1"/>
    <property type="molecule type" value="Genomic_DNA"/>
</dbReference>
<evidence type="ECO:0000313" key="4">
    <source>
        <dbReference type="Proteomes" id="UP000192903"/>
    </source>
</evidence>
<evidence type="ECO:0000313" key="3">
    <source>
        <dbReference type="EMBL" id="SMF57977.1"/>
    </source>
</evidence>
<dbReference type="Pfam" id="PF04545">
    <property type="entry name" value="Sigma70_r4"/>
    <property type="match status" value="1"/>
</dbReference>
<dbReference type="GO" id="GO:0003700">
    <property type="term" value="F:DNA-binding transcription factor activity"/>
    <property type="evidence" value="ECO:0007669"/>
    <property type="project" value="InterPro"/>
</dbReference>
<protein>
    <submittedName>
        <fullName evidence="3">Sigma-70, region 4</fullName>
    </submittedName>
</protein>
<dbReference type="InterPro" id="IPR000943">
    <property type="entry name" value="RNA_pol_sigma70"/>
</dbReference>
<proteinExistence type="predicted"/>
<name>A0A1X7FSN1_9HYPH</name>
<dbReference type="AlphaFoldDB" id="A0A1X7FSN1"/>
<dbReference type="Gene3D" id="1.10.10.10">
    <property type="entry name" value="Winged helix-like DNA-binding domain superfamily/Winged helix DNA-binding domain"/>
    <property type="match status" value="1"/>
</dbReference>
<gene>
    <name evidence="3" type="ORF">SAMN02982989_0665</name>
</gene>
<dbReference type="InterPro" id="IPR007630">
    <property type="entry name" value="RNA_pol_sigma70_r4"/>
</dbReference>
<dbReference type="Pfam" id="PF08722">
    <property type="entry name" value="Tn7_TnsA-like_N"/>
    <property type="match status" value="1"/>
</dbReference>
<feature type="compositionally biased region" description="Basic and acidic residues" evidence="1">
    <location>
        <begin position="71"/>
        <end position="82"/>
    </location>
</feature>
<feature type="domain" description="RNA polymerase sigma-70" evidence="2">
    <location>
        <begin position="183"/>
        <end position="209"/>
    </location>
</feature>
<sequence>MLPTSAGAPWTIEEERRLYHETGEGMPIADIAAAHDRTTGAIRARQKHMGLRDEAGTLITPLPEFRSALRSKGEQEPKDEGKVQPGTPSSSLRPRRRASSVLRAAGGTRREHSTTTAPSVESTVWPPNFPRDGDWIEQLWHALRHDTHALLSKGRQPDTLTERAIDIVFARLTPADDFHPAATLEELGHKYGVTRERIRQVQTKALRRLAGRVQRKGSLTAQVLKEVESAVPGDQAHAPLSWFGAELARQDCRTTFIEFMFMAFLGCSGVPPKEARRLVEQAMPSLLGMRRTEASDRRRYEASDGISERARGADDFVLGILKNAVWPNRLTGRSIDLAGLPPLRDCRYERPYYSKTLQRLVSFDSRGEKRLIRALDIGTIVTEFTEQPVKIAYRLDGRNRIYIPDLLVRTDTDLYFVIEVKARPQLADRTTLAKAEAAASQLGERGIGYCLTDANGFSLDDLRALEPDGEFRRRLRGLLQRNGTVTRDMFEGAFGREGQRRIYDQLQSVVLREGLRYDTQLTDHPHVSGRYIFDFRLSAR</sequence>
<keyword evidence="4" id="KW-1185">Reference proteome</keyword>
<dbReference type="PROSITE" id="PS00716">
    <property type="entry name" value="SIGMA70_2"/>
    <property type="match status" value="1"/>
</dbReference>
<dbReference type="STRING" id="464029.SAMN02982989_0665"/>
<dbReference type="InterPro" id="IPR036388">
    <property type="entry name" value="WH-like_DNA-bd_sf"/>
</dbReference>
<dbReference type="InterPro" id="IPR013324">
    <property type="entry name" value="RNA_pol_sigma_r3/r4-like"/>
</dbReference>
<accession>A0A1X7FSN1</accession>
<dbReference type="Proteomes" id="UP000192903">
    <property type="component" value="Unassembled WGS sequence"/>
</dbReference>
<evidence type="ECO:0000256" key="1">
    <source>
        <dbReference type="SAM" id="MobiDB-lite"/>
    </source>
</evidence>
<dbReference type="InterPro" id="IPR014833">
    <property type="entry name" value="TnsA_N"/>
</dbReference>
<reference evidence="4" key="1">
    <citation type="submission" date="2017-04" db="EMBL/GenBank/DDBJ databases">
        <authorList>
            <person name="Varghese N."/>
            <person name="Submissions S."/>
        </authorList>
    </citation>
    <scope>NUCLEOTIDE SEQUENCE [LARGE SCALE GENOMIC DNA]</scope>
    <source>
        <strain evidence="4">B4P</strain>
    </source>
</reference>
<dbReference type="SUPFAM" id="SSF88659">
    <property type="entry name" value="Sigma3 and sigma4 domains of RNA polymerase sigma factors"/>
    <property type="match status" value="1"/>
</dbReference>
<organism evidence="3 4">
    <name type="scientific">Xaviernesmea oryzae</name>
    <dbReference type="NCBI Taxonomy" id="464029"/>
    <lineage>
        <taxon>Bacteria</taxon>
        <taxon>Pseudomonadati</taxon>
        <taxon>Pseudomonadota</taxon>
        <taxon>Alphaproteobacteria</taxon>
        <taxon>Hyphomicrobiales</taxon>
        <taxon>Rhizobiaceae</taxon>
        <taxon>Rhizobium/Agrobacterium group</taxon>
        <taxon>Xaviernesmea</taxon>
    </lineage>
</organism>
<evidence type="ECO:0000259" key="2">
    <source>
        <dbReference type="PROSITE" id="PS00716"/>
    </source>
</evidence>
<dbReference type="RefSeq" id="WP_085423593.1">
    <property type="nucleotide sequence ID" value="NZ_FXAF01000008.1"/>
</dbReference>